<name>A2EEH9_TRIV3</name>
<dbReference type="AlphaFoldDB" id="A2EEH9"/>
<dbReference type="GO" id="GO:0005634">
    <property type="term" value="C:nucleus"/>
    <property type="evidence" value="ECO:0000318"/>
    <property type="project" value="GO_Central"/>
</dbReference>
<sequence length="555" mass="67108">MLSIILSHIACETDPQQIIRNIDSCLQQTPREIDFRNAKVWIHGVNISFYDPSNNNWSVEADSRFYWYPGSGFYDVNKHYPRNRNPYNSDDNMCWAGSASNALLWFLNINDDEVQYYLKKHPYIAETLPSYKFNQVGYDPIFDYFHEYFEDQQSWPTKGFQWFLNGVPSGGRIKRRSNLSFEGFFHDIFTGKELFTNTVRMPKKEVFNAFIKESLRMNRAIGFVANLKNTGNHAMTFWGFEFDDEGNVNYAYEADNNEYNDFDRSFVRRRKIQYSNYAGQYATLMNTGYEWPVTEVYAVDAQKAIWKRYISKEENPSAYEEEEERLQREEEERRRREEEERRQREEEERRQREEADRRQREEEEKRQREEADRRQREEEEKRQREEEERRQREEEEKRQREDDDEEAKRQREEEEKCQREEEEKRQRKDDEEAKRQREEEEKREKEEEERHEKEEEEKHQKEEDERKKEIDETEIKKKKEENKEQQGNDDSNRNEDLQKEADGKYTKIIGITSGIVVAIVVAVIIIVTVIIIKSKRNEKVNGTSSSGDDDCTYIS</sequence>
<dbReference type="Proteomes" id="UP000001542">
    <property type="component" value="Unassembled WGS sequence"/>
</dbReference>
<organism evidence="4 5">
    <name type="scientific">Trichomonas vaginalis (strain ATCC PRA-98 / G3)</name>
    <dbReference type="NCBI Taxonomy" id="412133"/>
    <lineage>
        <taxon>Eukaryota</taxon>
        <taxon>Metamonada</taxon>
        <taxon>Parabasalia</taxon>
        <taxon>Trichomonadida</taxon>
        <taxon>Trichomonadidae</taxon>
        <taxon>Trichomonas</taxon>
    </lineage>
</organism>
<gene>
    <name evidence="4" type="ORF">TVAG_486320</name>
</gene>
<dbReference type="RefSeq" id="XP_001321208.1">
    <property type="nucleotide sequence ID" value="XM_001321173.1"/>
</dbReference>
<feature type="region of interest" description="Disordered" evidence="1">
    <location>
        <begin position="344"/>
        <end position="497"/>
    </location>
</feature>
<protein>
    <recommendedName>
        <fullName evidence="3">Ig protease IdeS domain-containing protein</fullName>
    </recommendedName>
</protein>
<dbReference type="SMR" id="A2EEH9"/>
<keyword evidence="2" id="KW-1133">Transmembrane helix</keyword>
<dbReference type="GO" id="GO:0008233">
    <property type="term" value="F:peptidase activity"/>
    <property type="evidence" value="ECO:0007669"/>
    <property type="project" value="InterPro"/>
</dbReference>
<dbReference type="InterPro" id="IPR015117">
    <property type="entry name" value="IdeS"/>
</dbReference>
<dbReference type="EMBL" id="DS113367">
    <property type="protein sequence ID" value="EAY08985.1"/>
    <property type="molecule type" value="Genomic_DNA"/>
</dbReference>
<dbReference type="GO" id="GO:0016567">
    <property type="term" value="P:protein ubiquitination"/>
    <property type="evidence" value="ECO:0000318"/>
    <property type="project" value="GO_Central"/>
</dbReference>
<dbReference type="VEuPathDB" id="TrichDB:TVAG_486320"/>
<feature type="domain" description="Ig protease IdeS" evidence="3">
    <location>
        <begin position="69"/>
        <end position="261"/>
    </location>
</feature>
<dbReference type="InParanoid" id="A2EEH9"/>
<proteinExistence type="predicted"/>
<dbReference type="Pfam" id="PF09028">
    <property type="entry name" value="Mac-1"/>
    <property type="match status" value="1"/>
</dbReference>
<dbReference type="GO" id="GO:0006511">
    <property type="term" value="P:ubiquitin-dependent protein catabolic process"/>
    <property type="evidence" value="ECO:0000318"/>
    <property type="project" value="GO_Central"/>
</dbReference>
<evidence type="ECO:0000313" key="4">
    <source>
        <dbReference type="EMBL" id="EAY08985.1"/>
    </source>
</evidence>
<evidence type="ECO:0000313" key="5">
    <source>
        <dbReference type="Proteomes" id="UP000001542"/>
    </source>
</evidence>
<dbReference type="KEGG" id="tva:4766896"/>
<keyword evidence="2" id="KW-0472">Membrane</keyword>
<dbReference type="VEuPathDB" id="TrichDB:TVAGG3_0691010"/>
<feature type="transmembrane region" description="Helical" evidence="2">
    <location>
        <begin position="508"/>
        <end position="532"/>
    </location>
</feature>
<dbReference type="SUPFAM" id="SSF54001">
    <property type="entry name" value="Cysteine proteinases"/>
    <property type="match status" value="1"/>
</dbReference>
<keyword evidence="5" id="KW-1185">Reference proteome</keyword>
<dbReference type="Gene3D" id="3.90.70.10">
    <property type="entry name" value="Cysteine proteinases"/>
    <property type="match status" value="1"/>
</dbReference>
<reference evidence="4" key="1">
    <citation type="submission" date="2006-10" db="EMBL/GenBank/DDBJ databases">
        <authorList>
            <person name="Amadeo P."/>
            <person name="Zhao Q."/>
            <person name="Wortman J."/>
            <person name="Fraser-Liggett C."/>
            <person name="Carlton J."/>
        </authorList>
    </citation>
    <scope>NUCLEOTIDE SEQUENCE</scope>
    <source>
        <strain evidence="4">G3</strain>
    </source>
</reference>
<evidence type="ECO:0000259" key="3">
    <source>
        <dbReference type="Pfam" id="PF09028"/>
    </source>
</evidence>
<dbReference type="GO" id="GO:0061630">
    <property type="term" value="F:ubiquitin protein ligase activity"/>
    <property type="evidence" value="ECO:0000318"/>
    <property type="project" value="GO_Central"/>
</dbReference>
<evidence type="ECO:0000256" key="2">
    <source>
        <dbReference type="SAM" id="Phobius"/>
    </source>
</evidence>
<reference evidence="4" key="2">
    <citation type="journal article" date="2007" name="Science">
        <title>Draft genome sequence of the sexually transmitted pathogen Trichomonas vaginalis.</title>
        <authorList>
            <person name="Carlton J.M."/>
            <person name="Hirt R.P."/>
            <person name="Silva J.C."/>
            <person name="Delcher A.L."/>
            <person name="Schatz M."/>
            <person name="Zhao Q."/>
            <person name="Wortman J.R."/>
            <person name="Bidwell S.L."/>
            <person name="Alsmark U.C.M."/>
            <person name="Besteiro S."/>
            <person name="Sicheritz-Ponten T."/>
            <person name="Noel C.J."/>
            <person name="Dacks J.B."/>
            <person name="Foster P.G."/>
            <person name="Simillion C."/>
            <person name="Van de Peer Y."/>
            <person name="Miranda-Saavedra D."/>
            <person name="Barton G.J."/>
            <person name="Westrop G.D."/>
            <person name="Mueller S."/>
            <person name="Dessi D."/>
            <person name="Fiori P.L."/>
            <person name="Ren Q."/>
            <person name="Paulsen I."/>
            <person name="Zhang H."/>
            <person name="Bastida-Corcuera F.D."/>
            <person name="Simoes-Barbosa A."/>
            <person name="Brown M.T."/>
            <person name="Hayes R.D."/>
            <person name="Mukherjee M."/>
            <person name="Okumura C.Y."/>
            <person name="Schneider R."/>
            <person name="Smith A.J."/>
            <person name="Vanacova S."/>
            <person name="Villalvazo M."/>
            <person name="Haas B.J."/>
            <person name="Pertea M."/>
            <person name="Feldblyum T.V."/>
            <person name="Utterback T.R."/>
            <person name="Shu C.L."/>
            <person name="Osoegawa K."/>
            <person name="de Jong P.J."/>
            <person name="Hrdy I."/>
            <person name="Horvathova L."/>
            <person name="Zubacova Z."/>
            <person name="Dolezal P."/>
            <person name="Malik S.B."/>
            <person name="Logsdon J.M. Jr."/>
            <person name="Henze K."/>
            <person name="Gupta A."/>
            <person name="Wang C.C."/>
            <person name="Dunne R.L."/>
            <person name="Upcroft J.A."/>
            <person name="Upcroft P."/>
            <person name="White O."/>
            <person name="Salzberg S.L."/>
            <person name="Tang P."/>
            <person name="Chiu C.-H."/>
            <person name="Lee Y.-S."/>
            <person name="Embley T.M."/>
            <person name="Coombs G.H."/>
            <person name="Mottram J.C."/>
            <person name="Tachezy J."/>
            <person name="Fraser-Liggett C.M."/>
            <person name="Johnson P.J."/>
        </authorList>
    </citation>
    <scope>NUCLEOTIDE SEQUENCE [LARGE SCALE GENOMIC DNA]</scope>
    <source>
        <strain evidence="4">G3</strain>
    </source>
</reference>
<dbReference type="InterPro" id="IPR038765">
    <property type="entry name" value="Papain-like_cys_pep_sf"/>
</dbReference>
<evidence type="ECO:0000256" key="1">
    <source>
        <dbReference type="SAM" id="MobiDB-lite"/>
    </source>
</evidence>
<accession>A2EEH9</accession>
<keyword evidence="2" id="KW-0812">Transmembrane</keyword>